<evidence type="ECO:0000256" key="14">
    <source>
        <dbReference type="SAM" id="MobiDB-lite"/>
    </source>
</evidence>
<evidence type="ECO:0000256" key="4">
    <source>
        <dbReference type="ARBA" id="ARBA00010617"/>
    </source>
</evidence>
<feature type="compositionally biased region" description="Low complexity" evidence="14">
    <location>
        <begin position="11"/>
        <end position="27"/>
    </location>
</feature>
<dbReference type="SUPFAM" id="SSF48264">
    <property type="entry name" value="Cytochrome P450"/>
    <property type="match status" value="1"/>
</dbReference>
<keyword evidence="16" id="KW-1185">Reference proteome</keyword>
<dbReference type="InterPro" id="IPR002401">
    <property type="entry name" value="Cyt_P450_E_grp-I"/>
</dbReference>
<evidence type="ECO:0000256" key="8">
    <source>
        <dbReference type="ARBA" id="ARBA00022848"/>
    </source>
</evidence>
<dbReference type="InterPro" id="IPR050476">
    <property type="entry name" value="Insect_CytP450_Detox"/>
</dbReference>
<name>A0ABQ9HP33_9NEOP</name>
<feature type="region of interest" description="Disordered" evidence="14">
    <location>
        <begin position="86"/>
        <end position="110"/>
    </location>
</feature>
<evidence type="ECO:0000256" key="5">
    <source>
        <dbReference type="ARBA" id="ARBA00022617"/>
    </source>
</evidence>
<dbReference type="Pfam" id="PF00067">
    <property type="entry name" value="p450"/>
    <property type="match status" value="1"/>
</dbReference>
<evidence type="ECO:0000256" key="11">
    <source>
        <dbReference type="ARBA" id="ARBA00023033"/>
    </source>
</evidence>
<evidence type="ECO:0000256" key="3">
    <source>
        <dbReference type="ARBA" id="ARBA00004406"/>
    </source>
</evidence>
<evidence type="ECO:0000256" key="13">
    <source>
        <dbReference type="RuleBase" id="RU000461"/>
    </source>
</evidence>
<keyword evidence="9 13" id="KW-0560">Oxidoreductase</keyword>
<reference evidence="15 16" key="1">
    <citation type="submission" date="2023-02" db="EMBL/GenBank/DDBJ databases">
        <title>LHISI_Scaffold_Assembly.</title>
        <authorList>
            <person name="Stuart O.P."/>
            <person name="Cleave R."/>
            <person name="Magrath M.J.L."/>
            <person name="Mikheyev A.S."/>
        </authorList>
    </citation>
    <scope>NUCLEOTIDE SEQUENCE [LARGE SCALE GENOMIC DNA]</scope>
    <source>
        <strain evidence="15">Daus_M_001</strain>
        <tissue evidence="15">Leg muscle</tissue>
    </source>
</reference>
<evidence type="ECO:0000256" key="9">
    <source>
        <dbReference type="ARBA" id="ARBA00023002"/>
    </source>
</evidence>
<comment type="caution">
    <text evidence="15">The sequence shown here is derived from an EMBL/GenBank/DDBJ whole genome shotgun (WGS) entry which is preliminary data.</text>
</comment>
<dbReference type="PANTHER" id="PTHR24292">
    <property type="entry name" value="CYTOCHROME P450"/>
    <property type="match status" value="1"/>
</dbReference>
<dbReference type="InterPro" id="IPR001128">
    <property type="entry name" value="Cyt_P450"/>
</dbReference>
<evidence type="ECO:0000256" key="2">
    <source>
        <dbReference type="ARBA" id="ARBA00004174"/>
    </source>
</evidence>
<keyword evidence="10 13" id="KW-0408">Iron</keyword>
<keyword evidence="12" id="KW-0472">Membrane</keyword>
<protein>
    <recommendedName>
        <fullName evidence="17">Cytochrome P450</fullName>
    </recommendedName>
</protein>
<evidence type="ECO:0008006" key="17">
    <source>
        <dbReference type="Google" id="ProtNLM"/>
    </source>
</evidence>
<accession>A0ABQ9HP33</accession>
<feature type="region of interest" description="Disordered" evidence="14">
    <location>
        <begin position="1"/>
        <end position="42"/>
    </location>
</feature>
<comment type="subcellular location">
    <subcellularLocation>
        <location evidence="3">Endoplasmic reticulum membrane</location>
        <topology evidence="3">Peripheral membrane protein</topology>
    </subcellularLocation>
    <subcellularLocation>
        <location evidence="2">Microsome membrane</location>
        <topology evidence="2">Peripheral membrane protein</topology>
    </subcellularLocation>
</comment>
<dbReference type="InterPro" id="IPR017972">
    <property type="entry name" value="Cyt_P450_CS"/>
</dbReference>
<keyword evidence="6 13" id="KW-0479">Metal-binding</keyword>
<evidence type="ECO:0000313" key="15">
    <source>
        <dbReference type="EMBL" id="KAJ8886076.1"/>
    </source>
</evidence>
<dbReference type="Proteomes" id="UP001159363">
    <property type="component" value="Chromosome X"/>
</dbReference>
<organism evidence="15 16">
    <name type="scientific">Dryococelus australis</name>
    <dbReference type="NCBI Taxonomy" id="614101"/>
    <lineage>
        <taxon>Eukaryota</taxon>
        <taxon>Metazoa</taxon>
        <taxon>Ecdysozoa</taxon>
        <taxon>Arthropoda</taxon>
        <taxon>Hexapoda</taxon>
        <taxon>Insecta</taxon>
        <taxon>Pterygota</taxon>
        <taxon>Neoptera</taxon>
        <taxon>Polyneoptera</taxon>
        <taxon>Phasmatodea</taxon>
        <taxon>Verophasmatodea</taxon>
        <taxon>Anareolatae</taxon>
        <taxon>Phasmatidae</taxon>
        <taxon>Eurycanthinae</taxon>
        <taxon>Dryococelus</taxon>
    </lineage>
</organism>
<evidence type="ECO:0000256" key="12">
    <source>
        <dbReference type="ARBA" id="ARBA00023136"/>
    </source>
</evidence>
<gene>
    <name evidence="15" type="ORF">PR048_012282</name>
</gene>
<comment type="similarity">
    <text evidence="4 13">Belongs to the cytochrome P450 family.</text>
</comment>
<dbReference type="PRINTS" id="PR00463">
    <property type="entry name" value="EP450I"/>
</dbReference>
<keyword evidence="8" id="KW-0492">Microsome</keyword>
<evidence type="ECO:0000256" key="10">
    <source>
        <dbReference type="ARBA" id="ARBA00023004"/>
    </source>
</evidence>
<evidence type="ECO:0000256" key="6">
    <source>
        <dbReference type="ARBA" id="ARBA00022723"/>
    </source>
</evidence>
<dbReference type="EMBL" id="JARBHB010000004">
    <property type="protein sequence ID" value="KAJ8886076.1"/>
    <property type="molecule type" value="Genomic_DNA"/>
</dbReference>
<evidence type="ECO:0000256" key="7">
    <source>
        <dbReference type="ARBA" id="ARBA00022824"/>
    </source>
</evidence>
<dbReference type="Gene3D" id="1.10.630.10">
    <property type="entry name" value="Cytochrome P450"/>
    <property type="match status" value="1"/>
</dbReference>
<comment type="cofactor">
    <cofactor evidence="1">
        <name>heme</name>
        <dbReference type="ChEBI" id="CHEBI:30413"/>
    </cofactor>
</comment>
<evidence type="ECO:0000256" key="1">
    <source>
        <dbReference type="ARBA" id="ARBA00001971"/>
    </source>
</evidence>
<dbReference type="PANTHER" id="PTHR24292:SF54">
    <property type="entry name" value="CYP9F3-RELATED"/>
    <property type="match status" value="1"/>
</dbReference>
<keyword evidence="5 13" id="KW-0349">Heme</keyword>
<proteinExistence type="inferred from homology"/>
<dbReference type="PRINTS" id="PR00385">
    <property type="entry name" value="P450"/>
</dbReference>
<dbReference type="PROSITE" id="PS00086">
    <property type="entry name" value="CYTOCHROME_P450"/>
    <property type="match status" value="1"/>
</dbReference>
<sequence>MWKRKGKRSMTPQHHTPTKVKPTTTQKQETHQDPESFPGINQKSTQLTNTKIEHPALREEMTDFRRRVANKHDRMILTASEIPASTSTTTSIQEDVVTHRTSRPDGSMATATKDTVKTHEFDDDVMASQCVIFFVAGFETSSTAMSFCLYELAKNPEVQDKLRQEIDIIIEHHDGIMTYDALHDMKYLDRVIDETLRKHPPASSVGRKCTKRYVIPGTETVVEEGTDVEVPIYGLHHDPKYFPDPEKFDPDRFTPENKNKRPQLCYLPFGDGPRICIGKLNVDHL</sequence>
<dbReference type="InterPro" id="IPR036396">
    <property type="entry name" value="Cyt_P450_sf"/>
</dbReference>
<keyword evidence="7" id="KW-0256">Endoplasmic reticulum</keyword>
<keyword evidence="11 13" id="KW-0503">Monooxygenase</keyword>
<evidence type="ECO:0000313" key="16">
    <source>
        <dbReference type="Proteomes" id="UP001159363"/>
    </source>
</evidence>